<dbReference type="InterPro" id="IPR007221">
    <property type="entry name" value="MreC"/>
</dbReference>
<dbReference type="NCBIfam" id="TIGR00219">
    <property type="entry name" value="mreC"/>
    <property type="match status" value="1"/>
</dbReference>
<organism evidence="9 10">
    <name type="scientific">Candidatus Magasanikbacteria bacterium GW2011_GWA2_40_10</name>
    <dbReference type="NCBI Taxonomy" id="1619037"/>
    <lineage>
        <taxon>Bacteria</taxon>
        <taxon>Candidatus Magasanikiibacteriota</taxon>
    </lineage>
</organism>
<feature type="coiled-coil region" evidence="6">
    <location>
        <begin position="90"/>
        <end position="117"/>
    </location>
</feature>
<dbReference type="EMBL" id="LBXR01000007">
    <property type="protein sequence ID" value="KKR34764.1"/>
    <property type="molecule type" value="Genomic_DNA"/>
</dbReference>
<accession>A0A0G0Q316</accession>
<keyword evidence="7" id="KW-0472">Membrane</keyword>
<proteinExistence type="inferred from homology"/>
<dbReference type="STRING" id="1619037.UT67_C0007G0013"/>
<sequence length="276" mass="30646">MLIANCKLRVMLHFRVKNYFFLGFIFLALLFFHYLGWLGAVERAAQVLIIPISTKITHWRVSSQDSYNYFFNQKTMVAQYNECLNKNQNSKVVDAKLKNLEIENAEIRKQLNFFHRRNFITVAADVVGQNADSVEKMVIINVGNTAGIKIGQPVIAGDGILVGTIAKVEKDISMARLINDNQSKVAATILNKDSSLGVVEGGYGLSVRMNFIPRNENIIIGDKIITSGLEQAIPRGLLIGEVAIAENEAYQPFQQAVLTTATDLSKLIIVSVLISN</sequence>
<comment type="function">
    <text evidence="5">Involved in formation and maintenance of cell shape.</text>
</comment>
<comment type="caution">
    <text evidence="9">The sequence shown here is derived from an EMBL/GenBank/DDBJ whole genome shotgun (WGS) entry which is preliminary data.</text>
</comment>
<comment type="similarity">
    <text evidence="1 5">Belongs to the MreC family.</text>
</comment>
<evidence type="ECO:0000256" key="1">
    <source>
        <dbReference type="ARBA" id="ARBA00009369"/>
    </source>
</evidence>
<dbReference type="GO" id="GO:0008360">
    <property type="term" value="P:regulation of cell shape"/>
    <property type="evidence" value="ECO:0007669"/>
    <property type="project" value="UniProtKB-KW"/>
</dbReference>
<feature type="transmembrane region" description="Helical" evidence="7">
    <location>
        <begin position="20"/>
        <end position="40"/>
    </location>
</feature>
<dbReference type="InterPro" id="IPR042175">
    <property type="entry name" value="Cell/Rod_MreC_2"/>
</dbReference>
<dbReference type="PANTHER" id="PTHR34138">
    <property type="entry name" value="CELL SHAPE-DETERMINING PROTEIN MREC"/>
    <property type="match status" value="1"/>
</dbReference>
<dbReference type="InterPro" id="IPR042177">
    <property type="entry name" value="Cell/Rod_1"/>
</dbReference>
<keyword evidence="3 5" id="KW-0133">Cell shape</keyword>
<protein>
    <recommendedName>
        <fullName evidence="2 5">Cell shape-determining protein MreC</fullName>
    </recommendedName>
    <alternativeName>
        <fullName evidence="4 5">Cell shape protein MreC</fullName>
    </alternativeName>
</protein>
<keyword evidence="6" id="KW-0175">Coiled coil</keyword>
<dbReference type="PANTHER" id="PTHR34138:SF1">
    <property type="entry name" value="CELL SHAPE-DETERMINING PROTEIN MREC"/>
    <property type="match status" value="1"/>
</dbReference>
<dbReference type="Gene3D" id="2.40.10.350">
    <property type="entry name" value="Rod shape-determining protein MreC, domain 2"/>
    <property type="match status" value="1"/>
</dbReference>
<evidence type="ECO:0000256" key="3">
    <source>
        <dbReference type="ARBA" id="ARBA00022960"/>
    </source>
</evidence>
<evidence type="ECO:0000256" key="5">
    <source>
        <dbReference type="PIRNR" id="PIRNR038471"/>
    </source>
</evidence>
<dbReference type="PIRSF" id="PIRSF038471">
    <property type="entry name" value="MreC"/>
    <property type="match status" value="1"/>
</dbReference>
<dbReference type="InterPro" id="IPR055342">
    <property type="entry name" value="MreC_beta-barrel_core"/>
</dbReference>
<feature type="domain" description="Rod shape-determining protein MreC beta-barrel core" evidence="8">
    <location>
        <begin position="126"/>
        <end position="273"/>
    </location>
</feature>
<dbReference type="Proteomes" id="UP000034855">
    <property type="component" value="Unassembled WGS sequence"/>
</dbReference>
<evidence type="ECO:0000259" key="8">
    <source>
        <dbReference type="Pfam" id="PF04085"/>
    </source>
</evidence>
<reference evidence="9 10" key="1">
    <citation type="journal article" date="2015" name="Nature">
        <title>rRNA introns, odd ribosomes, and small enigmatic genomes across a large radiation of phyla.</title>
        <authorList>
            <person name="Brown C.T."/>
            <person name="Hug L.A."/>
            <person name="Thomas B.C."/>
            <person name="Sharon I."/>
            <person name="Castelle C.J."/>
            <person name="Singh A."/>
            <person name="Wilkins M.J."/>
            <person name="Williams K.H."/>
            <person name="Banfield J.F."/>
        </authorList>
    </citation>
    <scope>NUCLEOTIDE SEQUENCE [LARGE SCALE GENOMIC DNA]</scope>
</reference>
<evidence type="ECO:0000313" key="9">
    <source>
        <dbReference type="EMBL" id="KKR34764.1"/>
    </source>
</evidence>
<evidence type="ECO:0000256" key="6">
    <source>
        <dbReference type="SAM" id="Coils"/>
    </source>
</evidence>
<evidence type="ECO:0000256" key="7">
    <source>
        <dbReference type="SAM" id="Phobius"/>
    </source>
</evidence>
<name>A0A0G0Q316_9BACT</name>
<keyword evidence="7" id="KW-0812">Transmembrane</keyword>
<dbReference type="GO" id="GO:0005886">
    <property type="term" value="C:plasma membrane"/>
    <property type="evidence" value="ECO:0007669"/>
    <property type="project" value="TreeGrafter"/>
</dbReference>
<dbReference type="Gene3D" id="2.40.10.340">
    <property type="entry name" value="Rod shape-determining protein MreC, domain 1"/>
    <property type="match status" value="1"/>
</dbReference>
<dbReference type="AlphaFoldDB" id="A0A0G0Q316"/>
<keyword evidence="7" id="KW-1133">Transmembrane helix</keyword>
<evidence type="ECO:0000313" key="10">
    <source>
        <dbReference type="Proteomes" id="UP000034855"/>
    </source>
</evidence>
<evidence type="ECO:0000256" key="2">
    <source>
        <dbReference type="ARBA" id="ARBA00013855"/>
    </source>
</evidence>
<dbReference type="Pfam" id="PF04085">
    <property type="entry name" value="MreC"/>
    <property type="match status" value="1"/>
</dbReference>
<gene>
    <name evidence="9" type="ORF">UT67_C0007G0013</name>
</gene>
<evidence type="ECO:0000256" key="4">
    <source>
        <dbReference type="ARBA" id="ARBA00032089"/>
    </source>
</evidence>